<evidence type="ECO:0008006" key="3">
    <source>
        <dbReference type="Google" id="ProtNLM"/>
    </source>
</evidence>
<accession>A0ABQ3N264</accession>
<proteinExistence type="predicted"/>
<reference evidence="1 2" key="1">
    <citation type="journal article" date="2022" name="Int. J. Syst. Evol. Microbiol.">
        <title>Neobacillus kokaensis sp. nov., isolated from soil.</title>
        <authorList>
            <person name="Yuki K."/>
            <person name="Matsubara H."/>
            <person name="Yamaguchi S."/>
        </authorList>
    </citation>
    <scope>NUCLEOTIDE SEQUENCE [LARGE SCALE GENOMIC DNA]</scope>
    <source>
        <strain evidence="1 2">LOB 377</strain>
    </source>
</reference>
<keyword evidence="2" id="KW-1185">Reference proteome</keyword>
<evidence type="ECO:0000313" key="2">
    <source>
        <dbReference type="Proteomes" id="UP000637074"/>
    </source>
</evidence>
<evidence type="ECO:0000313" key="1">
    <source>
        <dbReference type="EMBL" id="GHH99029.1"/>
    </source>
</evidence>
<dbReference type="RefSeq" id="WP_191273412.1">
    <property type="nucleotide sequence ID" value="NZ_BNDS01000010.1"/>
</dbReference>
<protein>
    <recommendedName>
        <fullName evidence="3">Branched-chain amino acid aminotransferase</fullName>
    </recommendedName>
</protein>
<dbReference type="EMBL" id="BNDS01000010">
    <property type="protein sequence ID" value="GHH99029.1"/>
    <property type="molecule type" value="Genomic_DNA"/>
</dbReference>
<name>A0ABQ3N264_9BACI</name>
<sequence length="191" mass="22907">MLKEKLARYIQTEEEIVLFKEEKDYITKHQLSELPIIEKEPEVRFTEAYIERCDKETENMIRNESSSFLTQPLVYFYKHKNEFVYLESQWFDLVNVDAVSLELDDVFGTYDVMLGLKLQKKYGQKIRDFLEKELQGEKAKYDLIFNQQDGLWDLNFALNSLDGFDENMSIGEGFHLIYRFLFRLMEAMEEE</sequence>
<gene>
    <name evidence="1" type="ORF">AM1BK_25720</name>
</gene>
<organism evidence="1 2">
    <name type="scientific">Neobacillus kokaensis</name>
    <dbReference type="NCBI Taxonomy" id="2759023"/>
    <lineage>
        <taxon>Bacteria</taxon>
        <taxon>Bacillati</taxon>
        <taxon>Bacillota</taxon>
        <taxon>Bacilli</taxon>
        <taxon>Bacillales</taxon>
        <taxon>Bacillaceae</taxon>
        <taxon>Neobacillus</taxon>
    </lineage>
</organism>
<comment type="caution">
    <text evidence="1">The sequence shown here is derived from an EMBL/GenBank/DDBJ whole genome shotgun (WGS) entry which is preliminary data.</text>
</comment>
<dbReference type="Proteomes" id="UP000637074">
    <property type="component" value="Unassembled WGS sequence"/>
</dbReference>